<name>A0AAD4NAY2_9BILA</name>
<dbReference type="AlphaFoldDB" id="A0AAD4NAY2"/>
<evidence type="ECO:0000256" key="1">
    <source>
        <dbReference type="ARBA" id="ARBA00004141"/>
    </source>
</evidence>
<feature type="compositionally biased region" description="Gly residues" evidence="6">
    <location>
        <begin position="205"/>
        <end position="223"/>
    </location>
</feature>
<evidence type="ECO:0000256" key="6">
    <source>
        <dbReference type="SAM" id="MobiDB-lite"/>
    </source>
</evidence>
<comment type="caution">
    <text evidence="8">The sequence shown here is derived from an EMBL/GenBank/DDBJ whole genome shotgun (WGS) entry which is preliminary data.</text>
</comment>
<feature type="transmembrane region" description="Helical" evidence="7">
    <location>
        <begin position="422"/>
        <end position="445"/>
    </location>
</feature>
<sequence>MSQMETGGREMEAIISSIANTVNFPLDPTDLAENCDQFFDELNQKILAGVPQTKSSKPLFEHNLSDEEWAIVADYANKLNEEFEQRAQLMLKRLDVTFESFLWSDRIKKFEDKVMKMYRPARDTIATPQSVNIDDLLAATSDLLYLEKTVSKGRQATCNSVLGYTVKDEPSDRGGRTSEMMAPPPEISAWQQRSRQPARGSGYQVSGGRGSGGYQGGRGGVQPRGGHRGDFRSKTSSTTVLSKQSNLLLASVPSVRPSSSDVYQHLHHEFRIDNLHTANQLVNHFTPEERSLLLRLLTEKAKEDEARPDHKAAYHNDMFKDDIPTFKQLKELAIINTIPFIGFGILDNMIMIMAGEYIDQTLGILFSISTMAAAALGNIISDVAGVGLAHYVEIFVTKLGFKHPELNAKQHSSKRARTTVNVSRAMGLIIGCVIGMFPLLFFPAVDSTTKPTDPKS</sequence>
<reference evidence="8" key="1">
    <citation type="submission" date="2022-01" db="EMBL/GenBank/DDBJ databases">
        <title>Genome Sequence Resource for Two Populations of Ditylenchus destructor, the Migratory Endoparasitic Phytonematode.</title>
        <authorList>
            <person name="Zhang H."/>
            <person name="Lin R."/>
            <person name="Xie B."/>
        </authorList>
    </citation>
    <scope>NUCLEOTIDE SEQUENCE</scope>
    <source>
        <strain evidence="8">BazhouSP</strain>
    </source>
</reference>
<evidence type="ECO:0000256" key="3">
    <source>
        <dbReference type="ARBA" id="ARBA00022692"/>
    </source>
</evidence>
<gene>
    <name evidence="8" type="ORF">DdX_03906</name>
</gene>
<keyword evidence="9" id="KW-1185">Reference proteome</keyword>
<evidence type="ECO:0000256" key="5">
    <source>
        <dbReference type="ARBA" id="ARBA00023136"/>
    </source>
</evidence>
<dbReference type="PANTHER" id="PTHR21706:SF15">
    <property type="entry name" value="TRANSMEMBRANE PROTEIN 65"/>
    <property type="match status" value="1"/>
</dbReference>
<protein>
    <submittedName>
        <fullName evidence="8">Transmembrane protein 65 domain-containing protein</fullName>
    </submittedName>
</protein>
<dbReference type="InterPro" id="IPR018797">
    <property type="entry name" value="FAM98"/>
</dbReference>
<feature type="transmembrane region" description="Helical" evidence="7">
    <location>
        <begin position="332"/>
        <end position="350"/>
    </location>
</feature>
<keyword evidence="3 7" id="KW-0812">Transmembrane</keyword>
<keyword evidence="5 7" id="KW-0472">Membrane</keyword>
<dbReference type="Pfam" id="PF10507">
    <property type="entry name" value="TMEM65"/>
    <property type="match status" value="1"/>
</dbReference>
<dbReference type="PANTHER" id="PTHR21706">
    <property type="entry name" value="TRANSMEMBRANE PROTEIN 65"/>
    <property type="match status" value="1"/>
</dbReference>
<organism evidence="8 9">
    <name type="scientific">Ditylenchus destructor</name>
    <dbReference type="NCBI Taxonomy" id="166010"/>
    <lineage>
        <taxon>Eukaryota</taxon>
        <taxon>Metazoa</taxon>
        <taxon>Ecdysozoa</taxon>
        <taxon>Nematoda</taxon>
        <taxon>Chromadorea</taxon>
        <taxon>Rhabditida</taxon>
        <taxon>Tylenchina</taxon>
        <taxon>Tylenchomorpha</taxon>
        <taxon>Sphaerularioidea</taxon>
        <taxon>Anguinidae</taxon>
        <taxon>Anguininae</taxon>
        <taxon>Ditylenchus</taxon>
    </lineage>
</organism>
<evidence type="ECO:0000256" key="4">
    <source>
        <dbReference type="ARBA" id="ARBA00022989"/>
    </source>
</evidence>
<feature type="region of interest" description="Disordered" evidence="6">
    <location>
        <begin position="187"/>
        <end position="237"/>
    </location>
</feature>
<dbReference type="Pfam" id="PF10239">
    <property type="entry name" value="DUF2465"/>
    <property type="match status" value="1"/>
</dbReference>
<dbReference type="InterPro" id="IPR019537">
    <property type="entry name" value="TMEM65"/>
</dbReference>
<dbReference type="EMBL" id="JAKKPZ010000003">
    <property type="protein sequence ID" value="KAI1723735.1"/>
    <property type="molecule type" value="Genomic_DNA"/>
</dbReference>
<proteinExistence type="inferred from homology"/>
<keyword evidence="4 7" id="KW-1133">Transmembrane helix</keyword>
<dbReference type="GO" id="GO:0005739">
    <property type="term" value="C:mitochondrion"/>
    <property type="evidence" value="ECO:0007669"/>
    <property type="project" value="TreeGrafter"/>
</dbReference>
<accession>A0AAD4NAY2</accession>
<dbReference type="Proteomes" id="UP001201812">
    <property type="component" value="Unassembled WGS sequence"/>
</dbReference>
<evidence type="ECO:0000313" key="8">
    <source>
        <dbReference type="EMBL" id="KAI1723735.1"/>
    </source>
</evidence>
<comment type="subcellular location">
    <subcellularLocation>
        <location evidence="1">Membrane</location>
        <topology evidence="1">Multi-pass membrane protein</topology>
    </subcellularLocation>
</comment>
<evidence type="ECO:0000313" key="9">
    <source>
        <dbReference type="Proteomes" id="UP001201812"/>
    </source>
</evidence>
<evidence type="ECO:0000256" key="2">
    <source>
        <dbReference type="ARBA" id="ARBA00007218"/>
    </source>
</evidence>
<evidence type="ECO:0000256" key="7">
    <source>
        <dbReference type="SAM" id="Phobius"/>
    </source>
</evidence>
<comment type="similarity">
    <text evidence="2">Belongs to the FAM98 family.</text>
</comment>
<dbReference type="GO" id="GO:0016020">
    <property type="term" value="C:membrane"/>
    <property type="evidence" value="ECO:0007669"/>
    <property type="project" value="UniProtKB-SubCell"/>
</dbReference>